<protein>
    <submittedName>
        <fullName evidence="1">Uncharacterized protein</fullName>
    </submittedName>
</protein>
<sequence length="425" mass="46157">MVKNDPEKNGESHDEVVPKSLHQEGGSAVRVECTHSAPGTPRKAVPPAGFGMASAENGVCRENNGTPFRFLGSPEAAAPELGTLKESSRGGRPRAAHIYEHGSMWVTWPGQMFDGGSCHFLSPRPPVHTRGFFQQQHATRRVARDVSAMAQDSRRPVISHSLSSASLFLFDRSSSYLSRKRSKRAGERSGNAADRRGGWEAANRTFLPVPAGGLSFLGRKDPEIESDVPLAPPTQLPRRRRRGAGIGGDGPCTFRAVFPRVQVSYRSSSRILRGKGVREYSRSPTTAQDEVQRRHSSEDDLSGAYLEKVRDALLRAKEVAAVHVNGGESSVSRTRPSKQTREARPPKPSSGENGDCLTLRRGRRPEGQLSPAAAAAAAACTARTAHRDRRQTDDAAADWRKAVPAAVQAAAETSLRRDRTITERP</sequence>
<comment type="caution">
    <text evidence="1">The sequence shown here is derived from an EMBL/GenBank/DDBJ whole genome shotgun (WGS) entry which is preliminary data.</text>
</comment>
<evidence type="ECO:0000313" key="2">
    <source>
        <dbReference type="Proteomes" id="UP000821845"/>
    </source>
</evidence>
<organism evidence="1 2">
    <name type="scientific">Hyalomma asiaticum</name>
    <name type="common">Tick</name>
    <dbReference type="NCBI Taxonomy" id="266040"/>
    <lineage>
        <taxon>Eukaryota</taxon>
        <taxon>Metazoa</taxon>
        <taxon>Ecdysozoa</taxon>
        <taxon>Arthropoda</taxon>
        <taxon>Chelicerata</taxon>
        <taxon>Arachnida</taxon>
        <taxon>Acari</taxon>
        <taxon>Parasitiformes</taxon>
        <taxon>Ixodida</taxon>
        <taxon>Ixodoidea</taxon>
        <taxon>Ixodidae</taxon>
        <taxon>Hyalomminae</taxon>
        <taxon>Hyalomma</taxon>
    </lineage>
</organism>
<accession>A0ACB7T4H5</accession>
<proteinExistence type="predicted"/>
<reference evidence="1" key="1">
    <citation type="submission" date="2020-05" db="EMBL/GenBank/DDBJ databases">
        <title>Large-scale comparative analyses of tick genomes elucidate their genetic diversity and vector capacities.</title>
        <authorList>
            <person name="Jia N."/>
            <person name="Wang J."/>
            <person name="Shi W."/>
            <person name="Du L."/>
            <person name="Sun Y."/>
            <person name="Zhan W."/>
            <person name="Jiang J."/>
            <person name="Wang Q."/>
            <person name="Zhang B."/>
            <person name="Ji P."/>
            <person name="Sakyi L.B."/>
            <person name="Cui X."/>
            <person name="Yuan T."/>
            <person name="Jiang B."/>
            <person name="Yang W."/>
            <person name="Lam T.T.-Y."/>
            <person name="Chang Q."/>
            <person name="Ding S."/>
            <person name="Wang X."/>
            <person name="Zhu J."/>
            <person name="Ruan X."/>
            <person name="Zhao L."/>
            <person name="Wei J."/>
            <person name="Que T."/>
            <person name="Du C."/>
            <person name="Cheng J."/>
            <person name="Dai P."/>
            <person name="Han X."/>
            <person name="Huang E."/>
            <person name="Gao Y."/>
            <person name="Liu J."/>
            <person name="Shao H."/>
            <person name="Ye R."/>
            <person name="Li L."/>
            <person name="Wei W."/>
            <person name="Wang X."/>
            <person name="Wang C."/>
            <person name="Yang T."/>
            <person name="Huo Q."/>
            <person name="Li W."/>
            <person name="Guo W."/>
            <person name="Chen H."/>
            <person name="Zhou L."/>
            <person name="Ni X."/>
            <person name="Tian J."/>
            <person name="Zhou Y."/>
            <person name="Sheng Y."/>
            <person name="Liu T."/>
            <person name="Pan Y."/>
            <person name="Xia L."/>
            <person name="Li J."/>
            <person name="Zhao F."/>
            <person name="Cao W."/>
        </authorList>
    </citation>
    <scope>NUCLEOTIDE SEQUENCE</scope>
    <source>
        <strain evidence="1">Hyas-2018</strain>
    </source>
</reference>
<dbReference type="Proteomes" id="UP000821845">
    <property type="component" value="Chromosome 2"/>
</dbReference>
<dbReference type="EMBL" id="CM023482">
    <property type="protein sequence ID" value="KAH6939819.1"/>
    <property type="molecule type" value="Genomic_DNA"/>
</dbReference>
<keyword evidence="2" id="KW-1185">Reference proteome</keyword>
<name>A0ACB7T4H5_HYAAI</name>
<evidence type="ECO:0000313" key="1">
    <source>
        <dbReference type="EMBL" id="KAH6939819.1"/>
    </source>
</evidence>
<gene>
    <name evidence="1" type="ORF">HPB50_021864</name>
</gene>